<dbReference type="EMBL" id="BBVC01000067">
    <property type="protein sequence ID" value="GAO98553.1"/>
    <property type="molecule type" value="Genomic_DNA"/>
</dbReference>
<comment type="caution">
    <text evidence="3">The sequence shown here is derived from an EMBL/GenBank/DDBJ whole genome shotgun (WGS) entry which is preliminary data.</text>
</comment>
<comment type="similarity">
    <text evidence="1 2">Belongs to the phD/YefM antitoxin family.</text>
</comment>
<protein>
    <recommendedName>
        <fullName evidence="2">Antitoxin</fullName>
    </recommendedName>
</protein>
<evidence type="ECO:0000256" key="2">
    <source>
        <dbReference type="RuleBase" id="RU362080"/>
    </source>
</evidence>
<dbReference type="InterPro" id="IPR006442">
    <property type="entry name" value="Antitoxin_Phd/YefM"/>
</dbReference>
<reference evidence="3 4" key="1">
    <citation type="submission" date="2015-03" db="EMBL/GenBank/DDBJ databases">
        <title>Caedibacter varicaedens, whole genome shotgun sequence.</title>
        <authorList>
            <person name="Suzuki H."/>
            <person name="Dapper A.L."/>
            <person name="Gibson A.K."/>
            <person name="Jackson C."/>
            <person name="Lee H."/>
            <person name="Pejaver V.R."/>
            <person name="Doak T."/>
            <person name="Lynch M."/>
        </authorList>
    </citation>
    <scope>NUCLEOTIDE SEQUENCE [LARGE SCALE GENOMIC DNA]</scope>
</reference>
<evidence type="ECO:0000313" key="3">
    <source>
        <dbReference type="EMBL" id="GAO98553.1"/>
    </source>
</evidence>
<comment type="function">
    <text evidence="2">Antitoxin component of a type II toxin-antitoxin (TA) system.</text>
</comment>
<dbReference type="Proteomes" id="UP000036771">
    <property type="component" value="Unassembled WGS sequence"/>
</dbReference>
<dbReference type="Pfam" id="PF02604">
    <property type="entry name" value="PhdYeFM_antitox"/>
    <property type="match status" value="1"/>
</dbReference>
<dbReference type="PANTHER" id="PTHR33713:SF6">
    <property type="entry name" value="ANTITOXIN YEFM"/>
    <property type="match status" value="1"/>
</dbReference>
<accession>A0A0K8MEB4</accession>
<dbReference type="STRING" id="1629334.Cva_01216"/>
<evidence type="ECO:0000313" key="4">
    <source>
        <dbReference type="Proteomes" id="UP000036771"/>
    </source>
</evidence>
<dbReference type="Gene3D" id="1.10.1220.170">
    <property type="match status" value="1"/>
</dbReference>
<name>A0A0K8MEB4_9PROT</name>
<sequence length="84" mass="9602">MNVVTFTDLRKNLRQVMDTSIGNHEPVIIKRPHGKDMILLSLQDYESLAETAYLLGNKANAQHLRRSLQSLKQGKLSQKDLIEE</sequence>
<dbReference type="AlphaFoldDB" id="A0A0K8MEB4"/>
<keyword evidence="4" id="KW-1185">Reference proteome</keyword>
<organism evidence="3 4">
    <name type="scientific">Caedimonas varicaedens</name>
    <dbReference type="NCBI Taxonomy" id="1629334"/>
    <lineage>
        <taxon>Bacteria</taxon>
        <taxon>Pseudomonadati</taxon>
        <taxon>Pseudomonadota</taxon>
        <taxon>Alphaproteobacteria</taxon>
        <taxon>Holosporales</taxon>
        <taxon>Caedimonadaceae</taxon>
        <taxon>Caedimonas</taxon>
    </lineage>
</organism>
<proteinExistence type="inferred from homology"/>
<dbReference type="OrthoDB" id="9802003at2"/>
<dbReference type="PANTHER" id="PTHR33713">
    <property type="entry name" value="ANTITOXIN YAFN-RELATED"/>
    <property type="match status" value="1"/>
</dbReference>
<dbReference type="Gene3D" id="3.40.1620.10">
    <property type="entry name" value="YefM-like domain"/>
    <property type="match status" value="1"/>
</dbReference>
<evidence type="ECO:0000256" key="1">
    <source>
        <dbReference type="ARBA" id="ARBA00009981"/>
    </source>
</evidence>
<dbReference type="SUPFAM" id="SSF143120">
    <property type="entry name" value="YefM-like"/>
    <property type="match status" value="1"/>
</dbReference>
<gene>
    <name evidence="3" type="primary">yefM_2</name>
    <name evidence="3" type="ORF">Cva_01216</name>
</gene>
<dbReference type="InterPro" id="IPR036165">
    <property type="entry name" value="YefM-like_sf"/>
</dbReference>
<dbReference type="InterPro" id="IPR051405">
    <property type="entry name" value="phD/YefM_antitoxin"/>
</dbReference>